<feature type="transmembrane region" description="Helical" evidence="5">
    <location>
        <begin position="183"/>
        <end position="206"/>
    </location>
</feature>
<dbReference type="Proteomes" id="UP000486602">
    <property type="component" value="Unassembled WGS sequence"/>
</dbReference>
<evidence type="ECO:0000256" key="5">
    <source>
        <dbReference type="SAM" id="Phobius"/>
    </source>
</evidence>
<feature type="transmembrane region" description="Helical" evidence="5">
    <location>
        <begin position="245"/>
        <end position="267"/>
    </location>
</feature>
<evidence type="ECO:0000256" key="2">
    <source>
        <dbReference type="ARBA" id="ARBA00022692"/>
    </source>
</evidence>
<feature type="transmembrane region" description="Helical" evidence="5">
    <location>
        <begin position="159"/>
        <end position="177"/>
    </location>
</feature>
<name>A0A7K3WTV2_9FLAO</name>
<feature type="transmembrane region" description="Helical" evidence="5">
    <location>
        <begin position="24"/>
        <end position="44"/>
    </location>
</feature>
<dbReference type="EMBL" id="JAAGVY010000041">
    <property type="protein sequence ID" value="NEN25119.1"/>
    <property type="molecule type" value="Genomic_DNA"/>
</dbReference>
<dbReference type="InterPro" id="IPR004710">
    <property type="entry name" value="Bilac:Na_transpt"/>
</dbReference>
<accession>A0A7K3WTV2</accession>
<evidence type="ECO:0000256" key="4">
    <source>
        <dbReference type="ARBA" id="ARBA00023136"/>
    </source>
</evidence>
<organism evidence="6 7">
    <name type="scientific">Cryomorpha ignava</name>
    <dbReference type="NCBI Taxonomy" id="101383"/>
    <lineage>
        <taxon>Bacteria</taxon>
        <taxon>Pseudomonadati</taxon>
        <taxon>Bacteroidota</taxon>
        <taxon>Flavobacteriia</taxon>
        <taxon>Flavobacteriales</taxon>
        <taxon>Cryomorphaceae</taxon>
        <taxon>Cryomorpha</taxon>
    </lineage>
</organism>
<dbReference type="PANTHER" id="PTHR10361:SF28">
    <property type="entry name" value="P3 PROTEIN-RELATED"/>
    <property type="match status" value="1"/>
</dbReference>
<comment type="caution">
    <text evidence="6">The sequence shown here is derived from an EMBL/GenBank/DDBJ whole genome shotgun (WGS) entry which is preliminary data.</text>
</comment>
<reference evidence="6 7" key="1">
    <citation type="submission" date="2020-02" db="EMBL/GenBank/DDBJ databases">
        <title>Out from the shadows clarifying the taxonomy of the family Cryomorphaceae and related taxa by utilizing the GTDB taxonomic framework.</title>
        <authorList>
            <person name="Bowman J.P."/>
        </authorList>
    </citation>
    <scope>NUCLEOTIDE SEQUENCE [LARGE SCALE GENOMIC DNA]</scope>
    <source>
        <strain evidence="6 7">QSSC 1-22</strain>
    </source>
</reference>
<sequence length="282" mass="30825">MFGIALGIDPKDFKLVAKRPKSTAVGVISQFLLLPAATFLIVWIMQPAPALALGMILVASCPGGNISNFISSISGANVALSVSLTGLATLITPLFTPLNFEFWAHSLADTSLYLQSFHLEFIDILKTVVLLLVIPLLLGLWVRNKFRALSQKIEKPIRILSLIILVGFIAVALANNFSTFIDYLYIVFLLVLVHNGVAFAIGYFAGKAARLPEADRRTVSIETGIQNSGLGLIIIFTFFDGNGGMAIIAAWWGIWHIVAGLLLAYYFKYRDRRAGIQKPIQS</sequence>
<feature type="transmembrane region" description="Helical" evidence="5">
    <location>
        <begin position="77"/>
        <end position="96"/>
    </location>
</feature>
<evidence type="ECO:0000256" key="3">
    <source>
        <dbReference type="ARBA" id="ARBA00022989"/>
    </source>
</evidence>
<dbReference type="InterPro" id="IPR038770">
    <property type="entry name" value="Na+/solute_symporter_sf"/>
</dbReference>
<keyword evidence="7" id="KW-1185">Reference proteome</keyword>
<feature type="transmembrane region" description="Helical" evidence="5">
    <location>
        <begin position="218"/>
        <end position="239"/>
    </location>
</feature>
<evidence type="ECO:0000313" key="6">
    <source>
        <dbReference type="EMBL" id="NEN25119.1"/>
    </source>
</evidence>
<gene>
    <name evidence="6" type="ORF">G3O08_16585</name>
</gene>
<dbReference type="AlphaFoldDB" id="A0A7K3WTV2"/>
<comment type="subcellular location">
    <subcellularLocation>
        <location evidence="1">Membrane</location>
        <topology evidence="1">Multi-pass membrane protein</topology>
    </subcellularLocation>
</comment>
<keyword evidence="3 5" id="KW-1133">Transmembrane helix</keyword>
<keyword evidence="2 5" id="KW-0812">Transmembrane</keyword>
<dbReference type="PANTHER" id="PTHR10361">
    <property type="entry name" value="SODIUM-BILE ACID COTRANSPORTER"/>
    <property type="match status" value="1"/>
</dbReference>
<feature type="transmembrane region" description="Helical" evidence="5">
    <location>
        <begin position="116"/>
        <end position="138"/>
    </location>
</feature>
<dbReference type="Pfam" id="PF01758">
    <property type="entry name" value="SBF"/>
    <property type="match status" value="1"/>
</dbReference>
<feature type="transmembrane region" description="Helical" evidence="5">
    <location>
        <begin position="50"/>
        <end position="70"/>
    </location>
</feature>
<keyword evidence="4 5" id="KW-0472">Membrane</keyword>
<evidence type="ECO:0000313" key="7">
    <source>
        <dbReference type="Proteomes" id="UP000486602"/>
    </source>
</evidence>
<dbReference type="GO" id="GO:0016020">
    <property type="term" value="C:membrane"/>
    <property type="evidence" value="ECO:0007669"/>
    <property type="project" value="UniProtKB-SubCell"/>
</dbReference>
<dbReference type="Gene3D" id="1.20.1530.20">
    <property type="match status" value="1"/>
</dbReference>
<dbReference type="InterPro" id="IPR002657">
    <property type="entry name" value="BilAc:Na_symport/Acr3"/>
</dbReference>
<evidence type="ECO:0000256" key="1">
    <source>
        <dbReference type="ARBA" id="ARBA00004141"/>
    </source>
</evidence>
<protein>
    <submittedName>
        <fullName evidence="6">Bile acid:sodium symporter family protein</fullName>
    </submittedName>
</protein>
<proteinExistence type="predicted"/>